<feature type="compositionally biased region" description="Polar residues" evidence="13">
    <location>
        <begin position="377"/>
        <end position="387"/>
    </location>
</feature>
<feature type="domain" description="CCHC FOG-type" evidence="15">
    <location>
        <begin position="102"/>
        <end position="135"/>
    </location>
</feature>
<dbReference type="InterPro" id="IPR036236">
    <property type="entry name" value="Znf_C2H2_sf"/>
</dbReference>
<feature type="compositionally biased region" description="Polar residues" evidence="13">
    <location>
        <begin position="546"/>
        <end position="562"/>
    </location>
</feature>
<feature type="compositionally biased region" description="Low complexity" evidence="13">
    <location>
        <begin position="793"/>
        <end position="804"/>
    </location>
</feature>
<keyword evidence="7" id="KW-0805">Transcription regulation</keyword>
<feature type="domain" description="CCHC FOG-type" evidence="15">
    <location>
        <begin position="473"/>
        <end position="506"/>
    </location>
</feature>
<keyword evidence="6" id="KW-0862">Zinc</keyword>
<feature type="domain" description="C2H2-type" evidence="14">
    <location>
        <begin position="108"/>
        <end position="135"/>
    </location>
</feature>
<feature type="compositionally biased region" description="Polar residues" evidence="13">
    <location>
        <begin position="308"/>
        <end position="328"/>
    </location>
</feature>
<sequence>TLQTEDEKCWLTRLTFVSNEAEANLVIYCKDGEIWCKTRGVVSEGECLCASITASCEVGPPAVPNHVMKVESAEPSSPPTLHSEIQLLPQQAGMAAILATAVVNKDIFPCKDCGIWFRSERNLQAHLMYYCASRQKSGSPAAEEKPKEVCPNERFCPFPQCNKSCPSASSLEIHMRSHSGERPFVCLICYSAFTTKANCERHLKVHTDTLKGVCHGCGFTSTTRDILYSHLVIDHMICQPGSKGEVYSPGSRLPAVPLASGFTPVSPTTSLKCALCGFTANTLVSLHQHTLVHTSKSPATGDQIHTQFQCGTEPSESSEIVRSPQQEAVDTKENGEAAAPSESSSLAHTIITVKIKEEPQQNHNSESENEDGEKNPDQQGQLNPANDPSSRTSSPRSLSSIKVKTEISSPTPGSSPVHYGSSSVGPGGAVFLPQYMFNHEPPQASEILAKMSELVHTRLKQGHNSVSSLYAGAPVQKGATCFECEITFNNINNYFVHKRLYCSGRHQQDDNPTSSRRAKAGPQAGTVASTNLQSSSSTTESQTVSGLHSDTEPNSSTNSIDTKVTEVKVEDNTTKDTSSEGENASRVSEGSQSPSNSVDEQDEDPTKTACEACNIRFIRHENYIVHKRYYCASRHDPPLDRPNACKAPFLPQPVRTRKRRKLYEIHGTAAIAQFGSAVSPVEPLNIKQEPSSVSRSDGTTALTSFIPTTNSSPDGEGPIDLSKKPRLHEGPLSPSVLPLTDYHECTACRISFNNVENYLAHKKYYCPATSLQQKTIEQLQKIKSPVPGLAKRTASATSESTKTSEPLEGRRVEKNIPVSPNSISPCTNAVSPTVTAAICPYCPLNGPITGDMIEHFRNVHGLFITKQTSTQTRPVGPSISESSLQTPRLPSKSPPQAGSRAQKDSFICKEQKEPTLVTSRNGSPIQTISPRPVLPVSPVVPLNISPVPDSLREAGLKPLSSPVFIDKSVQTPKGLSAPVQNGNSRYCRLCNIKFNSLSTFIAHKKYYCSSHAAEHVK</sequence>
<dbReference type="GO" id="GO:0008270">
    <property type="term" value="F:zinc ion binding"/>
    <property type="evidence" value="ECO:0007669"/>
    <property type="project" value="UniProtKB-KW"/>
</dbReference>
<evidence type="ECO:0000256" key="9">
    <source>
        <dbReference type="ARBA" id="ARBA00023159"/>
    </source>
</evidence>
<dbReference type="OMA" id="DCGIWFR"/>
<dbReference type="PANTHER" id="PTHR12958:SF4">
    <property type="entry name" value="ZINC FINGER PROTEIN ZFPM1"/>
    <property type="match status" value="1"/>
</dbReference>
<dbReference type="eggNOG" id="KOG1721">
    <property type="taxonomic scope" value="Eukaryota"/>
</dbReference>
<dbReference type="GO" id="GO:0003677">
    <property type="term" value="F:DNA binding"/>
    <property type="evidence" value="ECO:0007669"/>
    <property type="project" value="UniProtKB-KW"/>
</dbReference>
<dbReference type="PANTHER" id="PTHR12958">
    <property type="entry name" value="FRIEND OF GATA2-RELATED"/>
    <property type="match status" value="1"/>
</dbReference>
<accession>H3BGB1</accession>
<dbReference type="GO" id="GO:0045944">
    <property type="term" value="P:positive regulation of transcription by RNA polymerase II"/>
    <property type="evidence" value="ECO:0007669"/>
    <property type="project" value="TreeGrafter"/>
</dbReference>
<keyword evidence="8" id="KW-0238">DNA-binding</keyword>
<name>H3BGB1_LATCH</name>
<evidence type="ECO:0000256" key="1">
    <source>
        <dbReference type="ARBA" id="ARBA00004123"/>
    </source>
</evidence>
<dbReference type="EMBL" id="AFYH01017478">
    <property type="status" value="NOT_ANNOTATED_CDS"/>
    <property type="molecule type" value="Genomic_DNA"/>
</dbReference>
<keyword evidence="5 12" id="KW-0863">Zinc-finger</keyword>
<dbReference type="Pfam" id="PF25445">
    <property type="entry name" value="CCHC_ZFPM2"/>
    <property type="match status" value="1"/>
</dbReference>
<dbReference type="GO" id="GO:0003714">
    <property type="term" value="F:transcription corepressor activity"/>
    <property type="evidence" value="ECO:0007669"/>
    <property type="project" value="UniProtKB-ARBA"/>
</dbReference>
<keyword evidence="4" id="KW-0677">Repeat</keyword>
<feature type="compositionally biased region" description="Low complexity" evidence="13">
    <location>
        <begin position="388"/>
        <end position="400"/>
    </location>
</feature>
<dbReference type="FunCoup" id="H3BGB1">
    <property type="interactions" value="618"/>
</dbReference>
<evidence type="ECO:0000256" key="10">
    <source>
        <dbReference type="ARBA" id="ARBA00023163"/>
    </source>
</evidence>
<protein>
    <submittedName>
        <fullName evidence="16">Zinc finger protein, FOG family member 1</fullName>
    </submittedName>
</protein>
<feature type="domain" description="CCHC FOG-type" evidence="15">
    <location>
        <begin position="602"/>
        <end position="635"/>
    </location>
</feature>
<dbReference type="GO" id="GO:0009653">
    <property type="term" value="P:anatomical structure morphogenesis"/>
    <property type="evidence" value="ECO:0007669"/>
    <property type="project" value="UniProtKB-ARBA"/>
</dbReference>
<reference evidence="16" key="3">
    <citation type="submission" date="2025-09" db="UniProtKB">
        <authorList>
            <consortium name="Ensembl"/>
        </authorList>
    </citation>
    <scope>IDENTIFICATION</scope>
</reference>
<feature type="domain" description="CCHC FOG-type" evidence="15">
    <location>
        <begin position="979"/>
        <end position="1012"/>
    </location>
</feature>
<dbReference type="InterPro" id="IPR059121">
    <property type="entry name" value="CCHC_ZFPM2-like"/>
</dbReference>
<dbReference type="InterPro" id="IPR034731">
    <property type="entry name" value="Znf_CCHC_FOG"/>
</dbReference>
<evidence type="ECO:0000259" key="14">
    <source>
        <dbReference type="PROSITE" id="PS50157"/>
    </source>
</evidence>
<feature type="compositionally biased region" description="Low complexity" evidence="13">
    <location>
        <begin position="336"/>
        <end position="347"/>
    </location>
</feature>
<dbReference type="GO" id="GO:0030218">
    <property type="term" value="P:erythrocyte differentiation"/>
    <property type="evidence" value="ECO:0007669"/>
    <property type="project" value="TreeGrafter"/>
</dbReference>
<keyword evidence="11" id="KW-0539">Nucleus</keyword>
<dbReference type="PROSITE" id="PS51810">
    <property type="entry name" value="ZF_CCHC_FOG"/>
    <property type="match status" value="5"/>
</dbReference>
<evidence type="ECO:0000259" key="15">
    <source>
        <dbReference type="PROSITE" id="PS51810"/>
    </source>
</evidence>
<dbReference type="Ensembl" id="ENSLACT00000021072.1">
    <property type="protein sequence ID" value="ENSLACP00000020932.1"/>
    <property type="gene ID" value="ENSLACG00000018391.1"/>
</dbReference>
<dbReference type="GO" id="GO:0007507">
    <property type="term" value="P:heart development"/>
    <property type="evidence" value="ECO:0007669"/>
    <property type="project" value="TreeGrafter"/>
</dbReference>
<organism evidence="16 17">
    <name type="scientific">Latimeria chalumnae</name>
    <name type="common">Coelacanth</name>
    <dbReference type="NCBI Taxonomy" id="7897"/>
    <lineage>
        <taxon>Eukaryota</taxon>
        <taxon>Metazoa</taxon>
        <taxon>Chordata</taxon>
        <taxon>Craniata</taxon>
        <taxon>Vertebrata</taxon>
        <taxon>Euteleostomi</taxon>
        <taxon>Coelacanthiformes</taxon>
        <taxon>Coelacanthidae</taxon>
        <taxon>Latimeria</taxon>
    </lineage>
</organism>
<feature type="domain" description="CCHC FOG-type" evidence="15">
    <location>
        <begin position="737"/>
        <end position="770"/>
    </location>
</feature>
<comment type="subcellular location">
    <subcellularLocation>
        <location evidence="1">Nucleus</location>
    </subcellularLocation>
</comment>
<dbReference type="FunFam" id="3.30.160.60:FF:000980">
    <property type="entry name" value="Zinc finger protein, FOG family member 1"/>
    <property type="match status" value="1"/>
</dbReference>
<feature type="region of interest" description="Disordered" evidence="13">
    <location>
        <begin position="506"/>
        <end position="607"/>
    </location>
</feature>
<dbReference type="SMART" id="SM00355">
    <property type="entry name" value="ZnF_C2H2"/>
    <property type="match status" value="10"/>
</dbReference>
<keyword evidence="3" id="KW-0479">Metal-binding</keyword>
<evidence type="ECO:0000256" key="3">
    <source>
        <dbReference type="ARBA" id="ARBA00022723"/>
    </source>
</evidence>
<dbReference type="FunFam" id="3.30.160.60:FF:000828">
    <property type="entry name" value="Zinc finger protein, FOG family member 1"/>
    <property type="match status" value="1"/>
</dbReference>
<evidence type="ECO:0000256" key="13">
    <source>
        <dbReference type="SAM" id="MobiDB-lite"/>
    </source>
</evidence>
<reference evidence="16" key="2">
    <citation type="submission" date="2025-08" db="UniProtKB">
        <authorList>
            <consortium name="Ensembl"/>
        </authorList>
    </citation>
    <scope>IDENTIFICATION</scope>
</reference>
<dbReference type="PROSITE" id="PS00028">
    <property type="entry name" value="ZINC_FINGER_C2H2_1"/>
    <property type="match status" value="2"/>
</dbReference>
<gene>
    <name evidence="16" type="primary">ZFPM1</name>
</gene>
<dbReference type="SUPFAM" id="SSF57667">
    <property type="entry name" value="beta-beta-alpha zinc fingers"/>
    <property type="match status" value="6"/>
</dbReference>
<dbReference type="GO" id="GO:0005634">
    <property type="term" value="C:nucleus"/>
    <property type="evidence" value="ECO:0007669"/>
    <property type="project" value="UniProtKB-SubCell"/>
</dbReference>
<evidence type="ECO:0000256" key="8">
    <source>
        <dbReference type="ARBA" id="ARBA00023125"/>
    </source>
</evidence>
<evidence type="ECO:0000256" key="4">
    <source>
        <dbReference type="ARBA" id="ARBA00022737"/>
    </source>
</evidence>
<dbReference type="AlphaFoldDB" id="H3BGB1"/>
<keyword evidence="10" id="KW-0804">Transcription</keyword>
<feature type="compositionally biased region" description="Polar residues" evidence="13">
    <location>
        <begin position="867"/>
        <end position="888"/>
    </location>
</feature>
<feature type="compositionally biased region" description="Polar residues" evidence="13">
    <location>
        <begin position="580"/>
        <end position="598"/>
    </location>
</feature>
<reference evidence="17" key="1">
    <citation type="submission" date="2011-08" db="EMBL/GenBank/DDBJ databases">
        <title>The draft genome of Latimeria chalumnae.</title>
        <authorList>
            <person name="Di Palma F."/>
            <person name="Alfoldi J."/>
            <person name="Johnson J."/>
            <person name="Berlin A."/>
            <person name="Gnerre S."/>
            <person name="Jaffe D."/>
            <person name="MacCallum I."/>
            <person name="Young S."/>
            <person name="Walker B.J."/>
            <person name="Lander E."/>
            <person name="Lindblad-Toh K."/>
        </authorList>
    </citation>
    <scope>NUCLEOTIDE SEQUENCE [LARGE SCALE GENOMIC DNA]</scope>
    <source>
        <strain evidence="17">Wild caught</strain>
    </source>
</reference>
<evidence type="ECO:0000256" key="2">
    <source>
        <dbReference type="ARBA" id="ARBA00022491"/>
    </source>
</evidence>
<feature type="compositionally biased region" description="Basic and acidic residues" evidence="13">
    <location>
        <begin position="563"/>
        <end position="578"/>
    </location>
</feature>
<proteinExistence type="predicted"/>
<keyword evidence="9" id="KW-0010">Activator</keyword>
<dbReference type="GO" id="GO:0030219">
    <property type="term" value="P:megakaryocyte differentiation"/>
    <property type="evidence" value="ECO:0007669"/>
    <property type="project" value="TreeGrafter"/>
</dbReference>
<feature type="region of interest" description="Disordered" evidence="13">
    <location>
        <begin position="308"/>
        <end position="421"/>
    </location>
</feature>
<feature type="region of interest" description="Disordered" evidence="13">
    <location>
        <begin position="787"/>
        <end position="809"/>
    </location>
</feature>
<dbReference type="PROSITE" id="PS50157">
    <property type="entry name" value="ZINC_FINGER_C2H2_2"/>
    <property type="match status" value="4"/>
</dbReference>
<evidence type="ECO:0000313" key="17">
    <source>
        <dbReference type="Proteomes" id="UP000008672"/>
    </source>
</evidence>
<dbReference type="GO" id="GO:0000122">
    <property type="term" value="P:negative regulation of transcription by RNA polymerase II"/>
    <property type="evidence" value="ECO:0007669"/>
    <property type="project" value="TreeGrafter"/>
</dbReference>
<dbReference type="Proteomes" id="UP000008672">
    <property type="component" value="Unassembled WGS sequence"/>
</dbReference>
<dbReference type="Pfam" id="PF00096">
    <property type="entry name" value="zf-C2H2"/>
    <property type="match status" value="1"/>
</dbReference>
<feature type="compositionally biased region" description="Polar residues" evidence="13">
    <location>
        <begin position="406"/>
        <end position="421"/>
    </location>
</feature>
<dbReference type="GO" id="GO:0061629">
    <property type="term" value="F:RNA polymerase II-specific DNA-binding transcription factor binding"/>
    <property type="evidence" value="ECO:0007669"/>
    <property type="project" value="InterPro"/>
</dbReference>
<dbReference type="InterPro" id="IPR039746">
    <property type="entry name" value="FOG"/>
</dbReference>
<dbReference type="InParanoid" id="H3BGB1"/>
<feature type="region of interest" description="Disordered" evidence="13">
    <location>
        <begin position="688"/>
        <end position="727"/>
    </location>
</feature>
<keyword evidence="2" id="KW-0678">Repressor</keyword>
<dbReference type="InterPro" id="IPR013087">
    <property type="entry name" value="Znf_C2H2_type"/>
</dbReference>
<dbReference type="HOGENOM" id="CLU_010755_0_0_1"/>
<dbReference type="STRING" id="7897.ENSLACP00000020932"/>
<feature type="domain" description="C2H2-type" evidence="14">
    <location>
        <begin position="271"/>
        <end position="298"/>
    </location>
</feature>
<dbReference type="InterPro" id="IPR049361">
    <property type="entry name" value="ZFPM1/2_PR"/>
</dbReference>
<evidence type="ECO:0000256" key="6">
    <source>
        <dbReference type="ARBA" id="ARBA00022833"/>
    </source>
</evidence>
<feature type="domain" description="C2H2-type" evidence="14">
    <location>
        <begin position="154"/>
        <end position="183"/>
    </location>
</feature>
<dbReference type="Pfam" id="PF21182">
    <property type="entry name" value="FOG1-like_PR"/>
    <property type="match status" value="1"/>
</dbReference>
<evidence type="ECO:0000256" key="11">
    <source>
        <dbReference type="ARBA" id="ARBA00023242"/>
    </source>
</evidence>
<evidence type="ECO:0000256" key="7">
    <source>
        <dbReference type="ARBA" id="ARBA00023015"/>
    </source>
</evidence>
<dbReference type="GeneTree" id="ENSGT00530000063823"/>
<dbReference type="Gene3D" id="3.30.160.60">
    <property type="entry name" value="Classic Zinc Finger"/>
    <property type="match status" value="2"/>
</dbReference>
<keyword evidence="17" id="KW-1185">Reference proteome</keyword>
<feature type="compositionally biased region" description="Polar residues" evidence="13">
    <location>
        <begin position="688"/>
        <end position="713"/>
    </location>
</feature>
<feature type="region of interest" description="Disordered" evidence="13">
    <location>
        <begin position="867"/>
        <end position="905"/>
    </location>
</feature>
<dbReference type="EMBL" id="AFYH01017479">
    <property type="status" value="NOT_ANNOTATED_CDS"/>
    <property type="molecule type" value="Genomic_DNA"/>
</dbReference>
<feature type="domain" description="C2H2-type" evidence="14">
    <location>
        <begin position="184"/>
        <end position="211"/>
    </location>
</feature>
<evidence type="ECO:0000256" key="5">
    <source>
        <dbReference type="ARBA" id="ARBA00022771"/>
    </source>
</evidence>
<feature type="compositionally biased region" description="Low complexity" evidence="13">
    <location>
        <begin position="526"/>
        <end position="545"/>
    </location>
</feature>
<evidence type="ECO:0000256" key="12">
    <source>
        <dbReference type="PROSITE-ProRule" id="PRU00042"/>
    </source>
</evidence>
<evidence type="ECO:0000313" key="16">
    <source>
        <dbReference type="Ensembl" id="ENSLACP00000020932.1"/>
    </source>
</evidence>